<feature type="binding site" evidence="8">
    <location>
        <position position="290"/>
    </location>
    <ligand>
        <name>Mn(2+)</name>
        <dbReference type="ChEBI" id="CHEBI:29035"/>
        <label>2</label>
    </ligand>
</feature>
<evidence type="ECO:0000256" key="2">
    <source>
        <dbReference type="ARBA" id="ARBA00000967"/>
    </source>
</evidence>
<evidence type="ECO:0000256" key="9">
    <source>
        <dbReference type="SAM" id="MobiDB-lite"/>
    </source>
</evidence>
<dbReference type="Gene3D" id="3.40.630.10">
    <property type="entry name" value="Zn peptidases"/>
    <property type="match status" value="1"/>
</dbReference>
<feature type="binding site" evidence="8">
    <location>
        <position position="267"/>
    </location>
    <ligand>
        <name>Mn(2+)</name>
        <dbReference type="ChEBI" id="CHEBI:29035"/>
        <label>2</label>
    </ligand>
</feature>
<accession>A0ABU9B8M2</accession>
<dbReference type="PANTHER" id="PTHR11963:SF23">
    <property type="entry name" value="CYTOSOL AMINOPEPTIDASE"/>
    <property type="match status" value="1"/>
</dbReference>
<dbReference type="Proteomes" id="UP001368500">
    <property type="component" value="Unassembled WGS sequence"/>
</dbReference>
<dbReference type="EC" id="3.4.11.10" evidence="8"/>
<evidence type="ECO:0000256" key="3">
    <source>
        <dbReference type="ARBA" id="ARBA00009528"/>
    </source>
</evidence>
<dbReference type="HAMAP" id="MF_00181">
    <property type="entry name" value="Cytosol_peptidase_M17"/>
    <property type="match status" value="1"/>
</dbReference>
<comment type="catalytic activity">
    <reaction evidence="1 8">
        <text>Release of an N-terminal amino acid, Xaa-|-Yaa-, in which Xaa is preferably Leu, but may be other amino acids including Pro although not Arg or Lys, and Yaa may be Pro. Amino acid amides and methyl esters are also readily hydrolyzed, but rates on arylamides are exceedingly low.</text>
        <dbReference type="EC" id="3.4.11.1"/>
    </reaction>
</comment>
<feature type="active site" evidence="8">
    <location>
        <position position="279"/>
    </location>
</feature>
<feature type="binding site" evidence="8">
    <location>
        <position position="272"/>
    </location>
    <ligand>
        <name>Mn(2+)</name>
        <dbReference type="ChEBI" id="CHEBI:29035"/>
        <label>2</label>
    </ligand>
</feature>
<organism evidence="11 12">
    <name type="scientific">Pseudaquabacterium rugosum</name>
    <dbReference type="NCBI Taxonomy" id="2984194"/>
    <lineage>
        <taxon>Bacteria</taxon>
        <taxon>Pseudomonadati</taxon>
        <taxon>Pseudomonadota</taxon>
        <taxon>Betaproteobacteria</taxon>
        <taxon>Burkholderiales</taxon>
        <taxon>Sphaerotilaceae</taxon>
        <taxon>Pseudaquabacterium</taxon>
    </lineage>
</organism>
<evidence type="ECO:0000256" key="5">
    <source>
        <dbReference type="ARBA" id="ARBA00022670"/>
    </source>
</evidence>
<evidence type="ECO:0000256" key="7">
    <source>
        <dbReference type="ARBA" id="ARBA00023211"/>
    </source>
</evidence>
<evidence type="ECO:0000256" key="4">
    <source>
        <dbReference type="ARBA" id="ARBA00022438"/>
    </source>
</evidence>
<comment type="caution">
    <text evidence="11">The sequence shown here is derived from an EMBL/GenBank/DDBJ whole genome shotgun (WGS) entry which is preliminary data.</text>
</comment>
<keyword evidence="8" id="KW-0479">Metal-binding</keyword>
<keyword evidence="12" id="KW-1185">Reference proteome</keyword>
<feature type="binding site" evidence="8">
    <location>
        <position position="349"/>
    </location>
    <ligand>
        <name>Mn(2+)</name>
        <dbReference type="ChEBI" id="CHEBI:29035"/>
        <label>1</label>
    </ligand>
</feature>
<proteinExistence type="inferred from homology"/>
<dbReference type="SUPFAM" id="SSF52949">
    <property type="entry name" value="Macro domain-like"/>
    <property type="match status" value="1"/>
</dbReference>
<dbReference type="InterPro" id="IPR043472">
    <property type="entry name" value="Macro_dom-like"/>
</dbReference>
<name>A0ABU9B8M2_9BURK</name>
<protein>
    <recommendedName>
        <fullName evidence="8">Probable cytosol aminopeptidase</fullName>
        <ecNumber evidence="8">3.4.11.1</ecNumber>
    </recommendedName>
    <alternativeName>
        <fullName evidence="8">Leucine aminopeptidase</fullName>
        <shortName evidence="8">LAP</shortName>
        <ecNumber evidence="8">3.4.11.10</ecNumber>
    </alternativeName>
    <alternativeName>
        <fullName evidence="8">Leucyl aminopeptidase</fullName>
    </alternativeName>
</protein>
<feature type="binding site" evidence="8">
    <location>
        <position position="351"/>
    </location>
    <ligand>
        <name>Mn(2+)</name>
        <dbReference type="ChEBI" id="CHEBI:29035"/>
        <label>2</label>
    </ligand>
</feature>
<keyword evidence="8" id="KW-0963">Cytoplasm</keyword>
<dbReference type="PRINTS" id="PR00481">
    <property type="entry name" value="LAMNOPPTDASE"/>
</dbReference>
<feature type="region of interest" description="Disordered" evidence="9">
    <location>
        <begin position="498"/>
        <end position="521"/>
    </location>
</feature>
<dbReference type="EMBL" id="JBBUTF010000007">
    <property type="protein sequence ID" value="MEK8026119.1"/>
    <property type="molecule type" value="Genomic_DNA"/>
</dbReference>
<comment type="cofactor">
    <cofactor evidence="8">
        <name>Mn(2+)</name>
        <dbReference type="ChEBI" id="CHEBI:29035"/>
    </cofactor>
    <text evidence="8">Binds 2 manganese ions per subunit.</text>
</comment>
<dbReference type="PANTHER" id="PTHR11963">
    <property type="entry name" value="LEUCINE AMINOPEPTIDASE-RELATED"/>
    <property type="match status" value="1"/>
</dbReference>
<dbReference type="InterPro" id="IPR023042">
    <property type="entry name" value="Peptidase_M17_leu_NH2_pept"/>
</dbReference>
<comment type="catalytic activity">
    <reaction evidence="2 8">
        <text>Release of an N-terminal amino acid, preferentially leucine, but not glutamic or aspartic acids.</text>
        <dbReference type="EC" id="3.4.11.10"/>
    </reaction>
</comment>
<dbReference type="EC" id="3.4.11.1" evidence="8"/>
<dbReference type="NCBIfam" id="NF002074">
    <property type="entry name" value="PRK00913.1-4"/>
    <property type="match status" value="1"/>
</dbReference>
<keyword evidence="6 8" id="KW-0378">Hydrolase</keyword>
<dbReference type="Gene3D" id="3.40.220.10">
    <property type="entry name" value="Leucine Aminopeptidase, subunit E, domain 1"/>
    <property type="match status" value="1"/>
</dbReference>
<sequence>MDFRTLVPGAAGPGRVAADALLLLVAGPSLPEGLDPALQAAVAGALKLGDLECKPGRQLMLRGVAGFKAPRVLVVMLGEPGADGRIAAKAQRQAAQAALQTLKALDVAELAVQVAGTVPTPALARTLALCALEATYQYRLTKPSAAAPAKLARLSLLAADKTEAAALQAALDEGAGIGEGIALARELGNRPGNHCTPSDLADEARALGRQGAKAGLKVDVLERKQIEALGMGSFLAVARGSEEPPRFIVLDYKGGARGEAPLVLVGKGITFDSGGISIKPAGEMDEMKFDMCGAASVLGTFRALLALKPRLNVVGLIPACENLPDGRALKPGDVVTSLSGTTIEVLNTDAEGRLILCDALTYAARYKPRAVVDIATLTGACVIALGAVRSGLFSADDGLAAELLAAGEAAQDLAWRMPLDDDYDEGLKSNFADVANVAGRAAGSVTAAKFLQRFARDLRWAHLDIAGTAWKGGAAKGSTGRPVGLLVQWLLGQQAEQAAAPRPAARTARATGKASAAKRGA</sequence>
<reference evidence="11 12" key="1">
    <citation type="submission" date="2024-04" db="EMBL/GenBank/DDBJ databases">
        <title>Novel species of the genus Ideonella isolated from streams.</title>
        <authorList>
            <person name="Lu H."/>
        </authorList>
    </citation>
    <scope>NUCLEOTIDE SEQUENCE [LARGE SCALE GENOMIC DNA]</scope>
    <source>
        <strain evidence="11 12">BYS139W</strain>
    </source>
</reference>
<dbReference type="InterPro" id="IPR008283">
    <property type="entry name" value="Peptidase_M17_N"/>
</dbReference>
<dbReference type="SUPFAM" id="SSF53187">
    <property type="entry name" value="Zn-dependent exopeptidases"/>
    <property type="match status" value="1"/>
</dbReference>
<keyword evidence="5 8" id="KW-0645">Protease</keyword>
<keyword evidence="7 8" id="KW-0464">Manganese</keyword>
<evidence type="ECO:0000313" key="11">
    <source>
        <dbReference type="EMBL" id="MEK8026119.1"/>
    </source>
</evidence>
<evidence type="ECO:0000256" key="8">
    <source>
        <dbReference type="HAMAP-Rule" id="MF_00181"/>
    </source>
</evidence>
<dbReference type="GO" id="GO:0004177">
    <property type="term" value="F:aminopeptidase activity"/>
    <property type="evidence" value="ECO:0007669"/>
    <property type="project" value="UniProtKB-KW"/>
</dbReference>
<feature type="domain" description="Cytosol aminopeptidase" evidence="10">
    <location>
        <begin position="347"/>
        <end position="354"/>
    </location>
</feature>
<feature type="binding site" evidence="8">
    <location>
        <position position="272"/>
    </location>
    <ligand>
        <name>Mn(2+)</name>
        <dbReference type="ChEBI" id="CHEBI:29035"/>
        <label>1</label>
    </ligand>
</feature>
<comment type="function">
    <text evidence="8">Presumably involved in the processing and regular turnover of intracellular proteins. Catalyzes the removal of unsubstituted N-terminal amino acids from various peptides.</text>
</comment>
<keyword evidence="4 8" id="KW-0031">Aminopeptidase</keyword>
<dbReference type="InterPro" id="IPR011356">
    <property type="entry name" value="Leucine_aapep/pepB"/>
</dbReference>
<evidence type="ECO:0000259" key="10">
    <source>
        <dbReference type="PROSITE" id="PS00631"/>
    </source>
</evidence>
<dbReference type="CDD" id="cd00433">
    <property type="entry name" value="Peptidase_M17"/>
    <property type="match status" value="1"/>
</dbReference>
<dbReference type="Pfam" id="PF02789">
    <property type="entry name" value="Peptidase_M17_N"/>
    <property type="match status" value="1"/>
</dbReference>
<evidence type="ECO:0000256" key="1">
    <source>
        <dbReference type="ARBA" id="ARBA00000135"/>
    </source>
</evidence>
<feature type="active site" evidence="8">
    <location>
        <position position="353"/>
    </location>
</feature>
<comment type="similarity">
    <text evidence="3 8">Belongs to the peptidase M17 family.</text>
</comment>
<dbReference type="PROSITE" id="PS00631">
    <property type="entry name" value="CYTOSOL_AP"/>
    <property type="match status" value="1"/>
</dbReference>
<dbReference type="Pfam" id="PF00883">
    <property type="entry name" value="Peptidase_M17"/>
    <property type="match status" value="1"/>
</dbReference>
<dbReference type="InterPro" id="IPR000819">
    <property type="entry name" value="Peptidase_M17_C"/>
</dbReference>
<evidence type="ECO:0000256" key="6">
    <source>
        <dbReference type="ARBA" id="ARBA00022801"/>
    </source>
</evidence>
<evidence type="ECO:0000313" key="12">
    <source>
        <dbReference type="Proteomes" id="UP001368500"/>
    </source>
</evidence>
<feature type="binding site" evidence="8">
    <location>
        <position position="351"/>
    </location>
    <ligand>
        <name>Mn(2+)</name>
        <dbReference type="ChEBI" id="CHEBI:29035"/>
        <label>1</label>
    </ligand>
</feature>
<comment type="subcellular location">
    <subcellularLocation>
        <location evidence="8">Cytoplasm</location>
    </subcellularLocation>
</comment>
<gene>
    <name evidence="8" type="primary">pepA</name>
    <name evidence="11" type="ORF">AACH11_09130</name>
</gene>